<keyword evidence="9" id="KW-1185">Reference proteome</keyword>
<reference evidence="9" key="1">
    <citation type="journal article" date="2019" name="Nat. Commun.">
        <title>The genome of broomcorn millet.</title>
        <authorList>
            <person name="Zou C."/>
            <person name="Miki D."/>
            <person name="Li D."/>
            <person name="Tang Q."/>
            <person name="Xiao L."/>
            <person name="Rajput S."/>
            <person name="Deng P."/>
            <person name="Jia W."/>
            <person name="Huang R."/>
            <person name="Zhang M."/>
            <person name="Sun Y."/>
            <person name="Hu J."/>
            <person name="Fu X."/>
            <person name="Schnable P.S."/>
            <person name="Li F."/>
            <person name="Zhang H."/>
            <person name="Feng B."/>
            <person name="Zhu X."/>
            <person name="Liu R."/>
            <person name="Schnable J.C."/>
            <person name="Zhu J.-K."/>
            <person name="Zhang H."/>
        </authorList>
    </citation>
    <scope>NUCLEOTIDE SEQUENCE [LARGE SCALE GENOMIC DNA]</scope>
</reference>
<evidence type="ECO:0000256" key="1">
    <source>
        <dbReference type="ARBA" id="ARBA00004123"/>
    </source>
</evidence>
<dbReference type="FunFam" id="3.30.730.10:FF:000001">
    <property type="entry name" value="Ethylene-responsive transcription factor 2"/>
    <property type="match status" value="1"/>
</dbReference>
<evidence type="ECO:0000256" key="6">
    <source>
        <dbReference type="SAM" id="MobiDB-lite"/>
    </source>
</evidence>
<sequence>MCHAAVADSGEQHGRRRLAAGDVGGGDRQQPLPLEPVVMEATTAASPALSRGRQAREMSAMVAALARVVAGSAPPAKAPHQAVQEASAEEAWWPYDELVAEPSPAFVLDGKRKMSRMCTLHLRHCLDPPGYGETQPPPEHYWPAAAAETEAATSSQTQYRAASDAAAEEELPSPSSAGAGASGGGSAAPRKRYRGVRQRPWGKWAAEIRDPHKAARVWLGTFDTAEAAARAYDGAALRFRGSRAKLNFPESATLPFPPPPDPASRALPPPPRPDALLESHSQAPPTGGGMEPYAEYARLLQSAGGDPGGSSGTPSGTLPLPPATYSFAAEGVTPFSYLSPPQSRGEPAGNPAAAWASHYHGSYPPWRWDQSG</sequence>
<evidence type="ECO:0000256" key="2">
    <source>
        <dbReference type="ARBA" id="ARBA00023015"/>
    </source>
</evidence>
<dbReference type="AlphaFoldDB" id="A0A3L6R798"/>
<dbReference type="PROSITE" id="PS51032">
    <property type="entry name" value="AP2_ERF"/>
    <property type="match status" value="1"/>
</dbReference>
<feature type="compositionally biased region" description="Pro residues" evidence="6">
    <location>
        <begin position="255"/>
        <end position="273"/>
    </location>
</feature>
<keyword evidence="5" id="KW-0539">Nucleus</keyword>
<dbReference type="PANTHER" id="PTHR31190">
    <property type="entry name" value="DNA-BINDING DOMAIN"/>
    <property type="match status" value="1"/>
</dbReference>
<dbReference type="Pfam" id="PF00847">
    <property type="entry name" value="AP2"/>
    <property type="match status" value="1"/>
</dbReference>
<dbReference type="GO" id="GO:0003700">
    <property type="term" value="F:DNA-binding transcription factor activity"/>
    <property type="evidence" value="ECO:0007669"/>
    <property type="project" value="InterPro"/>
</dbReference>
<keyword evidence="2" id="KW-0805">Transcription regulation</keyword>
<dbReference type="Proteomes" id="UP000275267">
    <property type="component" value="Unassembled WGS sequence"/>
</dbReference>
<protein>
    <submittedName>
        <fullName evidence="8">Ethylene-responsive transcription factor ABI4-like</fullName>
    </submittedName>
</protein>
<comment type="caution">
    <text evidence="8">The sequence shown here is derived from an EMBL/GenBank/DDBJ whole genome shotgun (WGS) entry which is preliminary data.</text>
</comment>
<dbReference type="STRING" id="4540.A0A3L6R798"/>
<evidence type="ECO:0000256" key="5">
    <source>
        <dbReference type="ARBA" id="ARBA00023242"/>
    </source>
</evidence>
<dbReference type="InterPro" id="IPR001471">
    <property type="entry name" value="AP2/ERF_dom"/>
</dbReference>
<dbReference type="SMART" id="SM00380">
    <property type="entry name" value="AP2"/>
    <property type="match status" value="1"/>
</dbReference>
<dbReference type="CDD" id="cd00018">
    <property type="entry name" value="AP2"/>
    <property type="match status" value="1"/>
</dbReference>
<keyword evidence="4" id="KW-0804">Transcription</keyword>
<feature type="domain" description="AP2/ERF" evidence="7">
    <location>
        <begin position="192"/>
        <end position="249"/>
    </location>
</feature>
<proteinExistence type="predicted"/>
<dbReference type="InterPro" id="IPR044808">
    <property type="entry name" value="ERF_plant"/>
</dbReference>
<dbReference type="Gene3D" id="3.30.730.10">
    <property type="entry name" value="AP2/ERF domain"/>
    <property type="match status" value="1"/>
</dbReference>
<accession>A0A3L6R798</accession>
<organism evidence="8 9">
    <name type="scientific">Panicum miliaceum</name>
    <name type="common">Proso millet</name>
    <name type="synonym">Broomcorn millet</name>
    <dbReference type="NCBI Taxonomy" id="4540"/>
    <lineage>
        <taxon>Eukaryota</taxon>
        <taxon>Viridiplantae</taxon>
        <taxon>Streptophyta</taxon>
        <taxon>Embryophyta</taxon>
        <taxon>Tracheophyta</taxon>
        <taxon>Spermatophyta</taxon>
        <taxon>Magnoliopsida</taxon>
        <taxon>Liliopsida</taxon>
        <taxon>Poales</taxon>
        <taxon>Poaceae</taxon>
        <taxon>PACMAD clade</taxon>
        <taxon>Panicoideae</taxon>
        <taxon>Panicodae</taxon>
        <taxon>Paniceae</taxon>
        <taxon>Panicinae</taxon>
        <taxon>Panicum</taxon>
        <taxon>Panicum sect. Panicum</taxon>
    </lineage>
</organism>
<comment type="subcellular location">
    <subcellularLocation>
        <location evidence="1">Nucleus</location>
    </subcellularLocation>
</comment>
<dbReference type="GO" id="GO:0005634">
    <property type="term" value="C:nucleus"/>
    <property type="evidence" value="ECO:0007669"/>
    <property type="project" value="UniProtKB-SubCell"/>
</dbReference>
<feature type="region of interest" description="Disordered" evidence="6">
    <location>
        <begin position="1"/>
        <end position="32"/>
    </location>
</feature>
<keyword evidence="3" id="KW-0238">DNA-binding</keyword>
<dbReference type="InterPro" id="IPR016177">
    <property type="entry name" value="DNA-bd_dom_sf"/>
</dbReference>
<evidence type="ECO:0000256" key="3">
    <source>
        <dbReference type="ARBA" id="ARBA00023125"/>
    </source>
</evidence>
<evidence type="ECO:0000256" key="4">
    <source>
        <dbReference type="ARBA" id="ARBA00023163"/>
    </source>
</evidence>
<dbReference type="EMBL" id="PQIB02000009">
    <property type="protein sequence ID" value="RLM98271.1"/>
    <property type="molecule type" value="Genomic_DNA"/>
</dbReference>
<evidence type="ECO:0000313" key="9">
    <source>
        <dbReference type="Proteomes" id="UP000275267"/>
    </source>
</evidence>
<evidence type="ECO:0000313" key="8">
    <source>
        <dbReference type="EMBL" id="RLM98271.1"/>
    </source>
</evidence>
<feature type="region of interest" description="Disordered" evidence="6">
    <location>
        <begin position="150"/>
        <end position="196"/>
    </location>
</feature>
<dbReference type="PRINTS" id="PR00367">
    <property type="entry name" value="ETHRSPELEMNT"/>
</dbReference>
<dbReference type="PANTHER" id="PTHR31190:SF421">
    <property type="entry name" value="ETHYLENE-RESPONSIVE TRANSCRIPTION FACTOR ERF110"/>
    <property type="match status" value="1"/>
</dbReference>
<feature type="region of interest" description="Disordered" evidence="6">
    <location>
        <begin position="250"/>
        <end position="325"/>
    </location>
</feature>
<dbReference type="GO" id="GO:0003677">
    <property type="term" value="F:DNA binding"/>
    <property type="evidence" value="ECO:0007669"/>
    <property type="project" value="UniProtKB-KW"/>
</dbReference>
<dbReference type="SUPFAM" id="SSF54171">
    <property type="entry name" value="DNA-binding domain"/>
    <property type="match status" value="1"/>
</dbReference>
<evidence type="ECO:0000259" key="7">
    <source>
        <dbReference type="PROSITE" id="PS51032"/>
    </source>
</evidence>
<name>A0A3L6R798_PANMI</name>
<dbReference type="GO" id="GO:0009873">
    <property type="term" value="P:ethylene-activated signaling pathway"/>
    <property type="evidence" value="ECO:0007669"/>
    <property type="project" value="InterPro"/>
</dbReference>
<dbReference type="InterPro" id="IPR036955">
    <property type="entry name" value="AP2/ERF_dom_sf"/>
</dbReference>
<gene>
    <name evidence="8" type="ORF">C2845_PM06G11620</name>
</gene>
<dbReference type="OrthoDB" id="694661at2759"/>